<dbReference type="AlphaFoldDB" id="A0A8H7U8I5"/>
<keyword evidence="7" id="KW-1185">Reference proteome</keyword>
<dbReference type="EMBL" id="JAEPQZ010000018">
    <property type="protein sequence ID" value="KAG2172072.1"/>
    <property type="molecule type" value="Genomic_DNA"/>
</dbReference>
<keyword evidence="2" id="KW-0479">Metal-binding</keyword>
<evidence type="ECO:0000256" key="3">
    <source>
        <dbReference type="ARBA" id="ARBA00023004"/>
    </source>
</evidence>
<dbReference type="PANTHER" id="PTHR13932">
    <property type="entry name" value="COPROPORPHYRINIGEN III OXIDASE"/>
    <property type="match status" value="1"/>
</dbReference>
<dbReference type="GO" id="GO:0003824">
    <property type="term" value="F:catalytic activity"/>
    <property type="evidence" value="ECO:0007669"/>
    <property type="project" value="InterPro"/>
</dbReference>
<dbReference type="SUPFAM" id="SSF102114">
    <property type="entry name" value="Radical SAM enzymes"/>
    <property type="match status" value="1"/>
</dbReference>
<dbReference type="Proteomes" id="UP000654370">
    <property type="component" value="Unassembled WGS sequence"/>
</dbReference>
<dbReference type="SMART" id="SM00729">
    <property type="entry name" value="Elp3"/>
    <property type="match status" value="1"/>
</dbReference>
<dbReference type="PANTHER" id="PTHR13932:SF5">
    <property type="entry name" value="RADICAL S-ADENOSYL METHIONINE DOMAIN-CONTAINING PROTEIN 1, MITOCHONDRIAL"/>
    <property type="match status" value="1"/>
</dbReference>
<dbReference type="InterPro" id="IPR034505">
    <property type="entry name" value="Coproporphyrinogen-III_oxidase"/>
</dbReference>
<comment type="caution">
    <text evidence="6">The sequence shown here is derived from an EMBL/GenBank/DDBJ whole genome shotgun (WGS) entry which is preliminary data.</text>
</comment>
<dbReference type="OrthoDB" id="431409at2759"/>
<dbReference type="InterPro" id="IPR006638">
    <property type="entry name" value="Elp3/MiaA/NifB-like_rSAM"/>
</dbReference>
<accession>A0A8H7U8I5</accession>
<evidence type="ECO:0000313" key="6">
    <source>
        <dbReference type="EMBL" id="KAG2172072.1"/>
    </source>
</evidence>
<dbReference type="GO" id="GO:0005739">
    <property type="term" value="C:mitochondrion"/>
    <property type="evidence" value="ECO:0007669"/>
    <property type="project" value="TreeGrafter"/>
</dbReference>
<dbReference type="PROSITE" id="PS51918">
    <property type="entry name" value="RADICAL_SAM"/>
    <property type="match status" value="1"/>
</dbReference>
<dbReference type="InterPro" id="IPR013785">
    <property type="entry name" value="Aldolase_TIM"/>
</dbReference>
<dbReference type="GO" id="GO:0006779">
    <property type="term" value="P:porphyrin-containing compound biosynthetic process"/>
    <property type="evidence" value="ECO:0007669"/>
    <property type="project" value="TreeGrafter"/>
</dbReference>
<dbReference type="Gene3D" id="3.20.20.70">
    <property type="entry name" value="Aldolase class I"/>
    <property type="match status" value="1"/>
</dbReference>
<feature type="domain" description="Radical SAM core" evidence="5">
    <location>
        <begin position="1"/>
        <end position="197"/>
    </location>
</feature>
<keyword evidence="1" id="KW-0949">S-adenosyl-L-methionine</keyword>
<proteinExistence type="predicted"/>
<evidence type="ECO:0000259" key="5">
    <source>
        <dbReference type="PROSITE" id="PS51918"/>
    </source>
</evidence>
<sequence length="197" mass="21804">MPSKCTYCNFNKYVNPAAPPHERMLSALKKEISFYLKHPKFALQNRKVHSVYFGGGTPTLAPVSVINSVLEEIDKLTGGLPAGLEVTIESSEMAKLQSLHETGINRLSLGVQSLCEDDLPILGEFVDFVCRDHSAADAIQAIETAKRIFGDRGFTFDMIFGRPGQLYKDWSKELDQALSIAGDHISIYQLTLERGTP</sequence>
<dbReference type="Pfam" id="PF04055">
    <property type="entry name" value="Radical_SAM"/>
    <property type="match status" value="1"/>
</dbReference>
<name>A0A8H7U8I5_MORIS</name>
<evidence type="ECO:0000313" key="7">
    <source>
        <dbReference type="Proteomes" id="UP000654370"/>
    </source>
</evidence>
<dbReference type="InterPro" id="IPR058240">
    <property type="entry name" value="rSAM_sf"/>
</dbReference>
<evidence type="ECO:0000256" key="1">
    <source>
        <dbReference type="ARBA" id="ARBA00022691"/>
    </source>
</evidence>
<dbReference type="GO" id="GO:0051539">
    <property type="term" value="F:4 iron, 4 sulfur cluster binding"/>
    <property type="evidence" value="ECO:0007669"/>
    <property type="project" value="TreeGrafter"/>
</dbReference>
<protein>
    <recommendedName>
        <fullName evidence="5">Radical SAM core domain-containing protein</fullName>
    </recommendedName>
</protein>
<gene>
    <name evidence="6" type="ORF">INT43_001549</name>
</gene>
<dbReference type="InterPro" id="IPR007197">
    <property type="entry name" value="rSAM"/>
</dbReference>
<dbReference type="GO" id="GO:0046872">
    <property type="term" value="F:metal ion binding"/>
    <property type="evidence" value="ECO:0007669"/>
    <property type="project" value="UniProtKB-KW"/>
</dbReference>
<reference evidence="6" key="1">
    <citation type="submission" date="2020-12" db="EMBL/GenBank/DDBJ databases">
        <title>Metabolic potential, ecology and presence of endohyphal bacteria is reflected in genomic diversity of Mucoromycotina.</title>
        <authorList>
            <person name="Muszewska A."/>
            <person name="Okrasinska A."/>
            <person name="Steczkiewicz K."/>
            <person name="Drgas O."/>
            <person name="Orlowska M."/>
            <person name="Perlinska-Lenart U."/>
            <person name="Aleksandrzak-Piekarczyk T."/>
            <person name="Szatraj K."/>
            <person name="Zielenkiewicz U."/>
            <person name="Pilsyk S."/>
            <person name="Malc E."/>
            <person name="Mieczkowski P."/>
            <person name="Kruszewska J.S."/>
            <person name="Biernat P."/>
            <person name="Pawlowska J."/>
        </authorList>
    </citation>
    <scope>NUCLEOTIDE SEQUENCE</scope>
    <source>
        <strain evidence="6">WA0000067209</strain>
    </source>
</reference>
<keyword evidence="3" id="KW-0408">Iron</keyword>
<organism evidence="6 7">
    <name type="scientific">Mortierella isabellina</name>
    <name type="common">Filamentous fungus</name>
    <name type="synonym">Umbelopsis isabellina</name>
    <dbReference type="NCBI Taxonomy" id="91625"/>
    <lineage>
        <taxon>Eukaryota</taxon>
        <taxon>Fungi</taxon>
        <taxon>Fungi incertae sedis</taxon>
        <taxon>Mucoromycota</taxon>
        <taxon>Mucoromycotina</taxon>
        <taxon>Umbelopsidomycetes</taxon>
        <taxon>Umbelopsidales</taxon>
        <taxon>Umbelopsidaceae</taxon>
        <taxon>Umbelopsis</taxon>
    </lineage>
</organism>
<evidence type="ECO:0000256" key="4">
    <source>
        <dbReference type="ARBA" id="ARBA00023014"/>
    </source>
</evidence>
<evidence type="ECO:0000256" key="2">
    <source>
        <dbReference type="ARBA" id="ARBA00022723"/>
    </source>
</evidence>
<keyword evidence="4" id="KW-0411">Iron-sulfur</keyword>